<dbReference type="PANTHER" id="PTHR11079">
    <property type="entry name" value="CYTOSINE DEAMINASE FAMILY MEMBER"/>
    <property type="match status" value="1"/>
</dbReference>
<organism evidence="2 3">
    <name type="scientific">Sagittula stellata (strain ATCC 700073 / DSM 11524 / E-37)</name>
    <dbReference type="NCBI Taxonomy" id="388399"/>
    <lineage>
        <taxon>Bacteria</taxon>
        <taxon>Pseudomonadati</taxon>
        <taxon>Pseudomonadota</taxon>
        <taxon>Alphaproteobacteria</taxon>
        <taxon>Rhodobacterales</taxon>
        <taxon>Roseobacteraceae</taxon>
        <taxon>Sagittula</taxon>
    </lineage>
</organism>
<dbReference type="SUPFAM" id="SSF53927">
    <property type="entry name" value="Cytidine deaminase-like"/>
    <property type="match status" value="1"/>
</dbReference>
<dbReference type="InterPro" id="IPR002125">
    <property type="entry name" value="CMP_dCMP_dom"/>
</dbReference>
<comment type="caution">
    <text evidence="2">The sequence shown here is derived from an EMBL/GenBank/DDBJ whole genome shotgun (WGS) entry which is preliminary data.</text>
</comment>
<dbReference type="Pfam" id="PF00383">
    <property type="entry name" value="dCMP_cyt_deam_1"/>
    <property type="match status" value="1"/>
</dbReference>
<protein>
    <submittedName>
        <fullName evidence="2">Riboflavin biosynthesis protein RibD</fullName>
    </submittedName>
</protein>
<proteinExistence type="predicted"/>
<sequence>MTASDARFMAQALALGRRGMGQTWPNPAVGCLIVRKGRVVGRGWTQPSGRPHAETQALAMAGDAARGATVYVTLEPCAHHGKTPPCTDA</sequence>
<dbReference type="RefSeq" id="WP_005858750.1">
    <property type="nucleotide sequence ID" value="NZ_AAYA01000006.1"/>
</dbReference>
<accession>A3K3A7</accession>
<keyword evidence="3" id="KW-1185">Reference proteome</keyword>
<dbReference type="eggNOG" id="COG0117">
    <property type="taxonomic scope" value="Bacteria"/>
</dbReference>
<dbReference type="GO" id="GO:0008835">
    <property type="term" value="F:diaminohydroxyphosphoribosylaminopyrimidine deaminase activity"/>
    <property type="evidence" value="ECO:0007669"/>
    <property type="project" value="TreeGrafter"/>
</dbReference>
<feature type="domain" description="CMP/dCMP-type deaminase" evidence="1">
    <location>
        <begin position="3"/>
        <end position="89"/>
    </location>
</feature>
<dbReference type="EMBL" id="AAYA01000006">
    <property type="protein sequence ID" value="EBA08021.1"/>
    <property type="molecule type" value="Genomic_DNA"/>
</dbReference>
<dbReference type="Proteomes" id="UP000005713">
    <property type="component" value="Unassembled WGS sequence"/>
</dbReference>
<evidence type="ECO:0000313" key="3">
    <source>
        <dbReference type="Proteomes" id="UP000005713"/>
    </source>
</evidence>
<dbReference type="Gene3D" id="3.40.140.10">
    <property type="entry name" value="Cytidine Deaminase, domain 2"/>
    <property type="match status" value="1"/>
</dbReference>
<dbReference type="PROSITE" id="PS51747">
    <property type="entry name" value="CYT_DCMP_DEAMINASES_2"/>
    <property type="match status" value="1"/>
</dbReference>
<feature type="non-terminal residue" evidence="2">
    <location>
        <position position="89"/>
    </location>
</feature>
<evidence type="ECO:0000259" key="1">
    <source>
        <dbReference type="PROSITE" id="PS51747"/>
    </source>
</evidence>
<dbReference type="InterPro" id="IPR016193">
    <property type="entry name" value="Cytidine_deaminase-like"/>
</dbReference>
<gene>
    <name evidence="2" type="ORF">SSE37_10774</name>
</gene>
<dbReference type="CDD" id="cd01284">
    <property type="entry name" value="Riboflavin_deaminase-reductase"/>
    <property type="match status" value="1"/>
</dbReference>
<reference evidence="2 3" key="1">
    <citation type="submission" date="2006-06" db="EMBL/GenBank/DDBJ databases">
        <authorList>
            <person name="Moran M.A."/>
            <person name="Ferriera S."/>
            <person name="Johnson J."/>
            <person name="Kravitz S."/>
            <person name="Beeson K."/>
            <person name="Sutton G."/>
            <person name="Rogers Y.-H."/>
            <person name="Friedman R."/>
            <person name="Frazier M."/>
            <person name="Venter J.C."/>
        </authorList>
    </citation>
    <scope>NUCLEOTIDE SEQUENCE [LARGE SCALE GENOMIC DNA]</scope>
    <source>
        <strain evidence="2 3">E-37</strain>
    </source>
</reference>
<dbReference type="AlphaFoldDB" id="A3K3A7"/>
<name>A3K3A7_SAGS3</name>
<dbReference type="PANTHER" id="PTHR11079:SF162">
    <property type="entry name" value="RIBOFLAVIN BIOSYNTHESIS PROTEIN PYRD, CHLOROPLASTIC"/>
    <property type="match status" value="1"/>
</dbReference>
<evidence type="ECO:0000313" key="2">
    <source>
        <dbReference type="EMBL" id="EBA08021.1"/>
    </source>
</evidence>